<protein>
    <submittedName>
        <fullName evidence="3">Uncharacterized protein</fullName>
    </submittedName>
</protein>
<dbReference type="Proteomes" id="UP000215914">
    <property type="component" value="Chromosome 2"/>
</dbReference>
<dbReference type="OrthoDB" id="1597828at2759"/>
<accession>A0A251VGD2</accession>
<sequence length="146" mass="15031">MEAGNGGFIQEALRGFLKCLGLEGSGEKSVAGSEEVVNNPPPPSLPIDSAASTTYEPLPAVEDTPTNDPLVDDLPSPVESTSMTITDIDTNIGAESNTLVTIDEILNMTGGTTAQARYVEVLDDGQPKISLLTTSLISSGGGGKTH</sequence>
<dbReference type="EMBL" id="MNCJ02000317">
    <property type="protein sequence ID" value="KAF5818547.1"/>
    <property type="molecule type" value="Genomic_DNA"/>
</dbReference>
<name>A0A251VGD2_HELAN</name>
<reference evidence="2 4" key="1">
    <citation type="journal article" date="2017" name="Nature">
        <title>The sunflower genome provides insights into oil metabolism, flowering and Asterid evolution.</title>
        <authorList>
            <person name="Badouin H."/>
            <person name="Gouzy J."/>
            <person name="Grassa C.J."/>
            <person name="Murat F."/>
            <person name="Staton S.E."/>
            <person name="Cottret L."/>
            <person name="Lelandais-Briere C."/>
            <person name="Owens G.L."/>
            <person name="Carrere S."/>
            <person name="Mayjonade B."/>
            <person name="Legrand L."/>
            <person name="Gill N."/>
            <person name="Kane N.C."/>
            <person name="Bowers J.E."/>
            <person name="Hubner S."/>
            <person name="Bellec A."/>
            <person name="Berard A."/>
            <person name="Berges H."/>
            <person name="Blanchet N."/>
            <person name="Boniface M.C."/>
            <person name="Brunel D."/>
            <person name="Catrice O."/>
            <person name="Chaidir N."/>
            <person name="Claudel C."/>
            <person name="Donnadieu C."/>
            <person name="Faraut T."/>
            <person name="Fievet G."/>
            <person name="Helmstetter N."/>
            <person name="King M."/>
            <person name="Knapp S.J."/>
            <person name="Lai Z."/>
            <person name="Le Paslier M.C."/>
            <person name="Lippi Y."/>
            <person name="Lorenzon L."/>
            <person name="Mandel J.R."/>
            <person name="Marage G."/>
            <person name="Marchand G."/>
            <person name="Marquand E."/>
            <person name="Bret-Mestries E."/>
            <person name="Morien E."/>
            <person name="Nambeesan S."/>
            <person name="Nguyen T."/>
            <person name="Pegot-Espagnet P."/>
            <person name="Pouilly N."/>
            <person name="Raftis F."/>
            <person name="Sallet E."/>
            <person name="Schiex T."/>
            <person name="Thomas J."/>
            <person name="Vandecasteele C."/>
            <person name="Vares D."/>
            <person name="Vear F."/>
            <person name="Vautrin S."/>
            <person name="Crespi M."/>
            <person name="Mangin B."/>
            <person name="Burke J.M."/>
            <person name="Salse J."/>
            <person name="Munos S."/>
            <person name="Vincourt P."/>
            <person name="Rieseberg L.H."/>
            <person name="Langlade N.B."/>
        </authorList>
    </citation>
    <scope>NUCLEOTIDE SEQUENCE [LARGE SCALE GENOMIC DNA]</scope>
    <source>
        <strain evidence="4">cv. SF193</strain>
        <tissue evidence="2">Leaves</tissue>
    </source>
</reference>
<dbReference type="AlphaFoldDB" id="A0A251VGD2"/>
<keyword evidence="4" id="KW-1185">Reference proteome</keyword>
<reference evidence="2" key="3">
    <citation type="submission" date="2020-06" db="EMBL/GenBank/DDBJ databases">
        <title>Helianthus annuus Genome sequencing and assembly Release 2.</title>
        <authorList>
            <person name="Gouzy J."/>
            <person name="Langlade N."/>
            <person name="Munos S."/>
        </authorList>
    </citation>
    <scope>NUCLEOTIDE SEQUENCE</scope>
    <source>
        <tissue evidence="2">Leaves</tissue>
    </source>
</reference>
<evidence type="ECO:0000313" key="2">
    <source>
        <dbReference type="EMBL" id="KAF5818547.1"/>
    </source>
</evidence>
<evidence type="ECO:0000256" key="1">
    <source>
        <dbReference type="SAM" id="MobiDB-lite"/>
    </source>
</evidence>
<proteinExistence type="predicted"/>
<dbReference type="Gramene" id="mRNA:HanXRQr2_Chr02g0066591">
    <property type="protein sequence ID" value="mRNA:HanXRQr2_Chr02g0066591"/>
    <property type="gene ID" value="HanXRQr2_Chr02g0066591"/>
</dbReference>
<evidence type="ECO:0000313" key="3">
    <source>
        <dbReference type="EMBL" id="OTG34176.1"/>
    </source>
</evidence>
<dbReference type="EMBL" id="CM007891">
    <property type="protein sequence ID" value="OTG34176.1"/>
    <property type="molecule type" value="Genomic_DNA"/>
</dbReference>
<reference evidence="3" key="2">
    <citation type="submission" date="2017-02" db="EMBL/GenBank/DDBJ databases">
        <title>Sunflower complete genome.</title>
        <authorList>
            <person name="Langlade N."/>
            <person name="Munos S."/>
        </authorList>
    </citation>
    <scope>NUCLEOTIDE SEQUENCE [LARGE SCALE GENOMIC DNA]</scope>
    <source>
        <tissue evidence="3">Leaves</tissue>
    </source>
</reference>
<dbReference type="InParanoid" id="A0A251VGD2"/>
<gene>
    <name evidence="3" type="ORF">HannXRQ_Chr02g0042861</name>
    <name evidence="2" type="ORF">HanXRQr2_Chr02g0066591</name>
</gene>
<feature type="region of interest" description="Disordered" evidence="1">
    <location>
        <begin position="30"/>
        <end position="83"/>
    </location>
</feature>
<evidence type="ECO:0000313" key="4">
    <source>
        <dbReference type="Proteomes" id="UP000215914"/>
    </source>
</evidence>
<organism evidence="3 4">
    <name type="scientific">Helianthus annuus</name>
    <name type="common">Common sunflower</name>
    <dbReference type="NCBI Taxonomy" id="4232"/>
    <lineage>
        <taxon>Eukaryota</taxon>
        <taxon>Viridiplantae</taxon>
        <taxon>Streptophyta</taxon>
        <taxon>Embryophyta</taxon>
        <taxon>Tracheophyta</taxon>
        <taxon>Spermatophyta</taxon>
        <taxon>Magnoliopsida</taxon>
        <taxon>eudicotyledons</taxon>
        <taxon>Gunneridae</taxon>
        <taxon>Pentapetalae</taxon>
        <taxon>asterids</taxon>
        <taxon>campanulids</taxon>
        <taxon>Asterales</taxon>
        <taxon>Asteraceae</taxon>
        <taxon>Asteroideae</taxon>
        <taxon>Heliantheae alliance</taxon>
        <taxon>Heliantheae</taxon>
        <taxon>Helianthus</taxon>
    </lineage>
</organism>